<dbReference type="Proteomes" id="UP001066276">
    <property type="component" value="Chromosome 8"/>
</dbReference>
<accession>A0AAV7NG46</accession>
<evidence type="ECO:0000313" key="1">
    <source>
        <dbReference type="EMBL" id="KAJ1114446.1"/>
    </source>
</evidence>
<reference evidence="1" key="1">
    <citation type="journal article" date="2022" name="bioRxiv">
        <title>Sequencing and chromosome-scale assembly of the giantPleurodeles waltlgenome.</title>
        <authorList>
            <person name="Brown T."/>
            <person name="Elewa A."/>
            <person name="Iarovenko S."/>
            <person name="Subramanian E."/>
            <person name="Araus A.J."/>
            <person name="Petzold A."/>
            <person name="Susuki M."/>
            <person name="Suzuki K.-i.T."/>
            <person name="Hayashi T."/>
            <person name="Toyoda A."/>
            <person name="Oliveira C."/>
            <person name="Osipova E."/>
            <person name="Leigh N.D."/>
            <person name="Simon A."/>
            <person name="Yun M.H."/>
        </authorList>
    </citation>
    <scope>NUCLEOTIDE SEQUENCE</scope>
    <source>
        <strain evidence="1">20211129_DDA</strain>
        <tissue evidence="1">Liver</tissue>
    </source>
</reference>
<comment type="caution">
    <text evidence="1">The sequence shown here is derived from an EMBL/GenBank/DDBJ whole genome shotgun (WGS) entry which is preliminary data.</text>
</comment>
<dbReference type="EMBL" id="JANPWB010000012">
    <property type="protein sequence ID" value="KAJ1114446.1"/>
    <property type="molecule type" value="Genomic_DNA"/>
</dbReference>
<keyword evidence="2" id="KW-1185">Reference proteome</keyword>
<evidence type="ECO:0000313" key="2">
    <source>
        <dbReference type="Proteomes" id="UP001066276"/>
    </source>
</evidence>
<organism evidence="1 2">
    <name type="scientific">Pleurodeles waltl</name>
    <name type="common">Iberian ribbed newt</name>
    <dbReference type="NCBI Taxonomy" id="8319"/>
    <lineage>
        <taxon>Eukaryota</taxon>
        <taxon>Metazoa</taxon>
        <taxon>Chordata</taxon>
        <taxon>Craniata</taxon>
        <taxon>Vertebrata</taxon>
        <taxon>Euteleostomi</taxon>
        <taxon>Amphibia</taxon>
        <taxon>Batrachia</taxon>
        <taxon>Caudata</taxon>
        <taxon>Salamandroidea</taxon>
        <taxon>Salamandridae</taxon>
        <taxon>Pleurodelinae</taxon>
        <taxon>Pleurodeles</taxon>
    </lineage>
</organism>
<name>A0AAV7NG46_PLEWA</name>
<protein>
    <submittedName>
        <fullName evidence="1">Uncharacterized protein</fullName>
    </submittedName>
</protein>
<gene>
    <name evidence="1" type="ORF">NDU88_002683</name>
</gene>
<sequence length="135" mass="14726">MRTDNASILPMLQGLCFDFWCAVLDPHCNAGSFDAQGQCMEILGMQDEVTGAASIRCGDVLEFLSHGRRCVNSSRMKLGSVVPALRCIDPVWLCVKVPVARQALSRSPLGEPGCVVPVRRCGDPFTAWQAVRRFG</sequence>
<proteinExistence type="predicted"/>
<dbReference type="AlphaFoldDB" id="A0AAV7NG46"/>